<evidence type="ECO:0000313" key="3">
    <source>
        <dbReference type="Proteomes" id="UP000198034"/>
    </source>
</evidence>
<accession>A0A246GDY6</accession>
<name>A0A246GDY6_9FLAO</name>
<evidence type="ECO:0000259" key="1">
    <source>
        <dbReference type="Pfam" id="PF00535"/>
    </source>
</evidence>
<protein>
    <recommendedName>
        <fullName evidence="1">Glycosyltransferase 2-like domain-containing protein</fullName>
    </recommendedName>
</protein>
<organism evidence="2 3">
    <name type="scientific">Flavobacterium columnare</name>
    <dbReference type="NCBI Taxonomy" id="996"/>
    <lineage>
        <taxon>Bacteria</taxon>
        <taxon>Pseudomonadati</taxon>
        <taxon>Bacteroidota</taxon>
        <taxon>Flavobacteriia</taxon>
        <taxon>Flavobacteriales</taxon>
        <taxon>Flavobacteriaceae</taxon>
        <taxon>Flavobacterium</taxon>
    </lineage>
</organism>
<feature type="domain" description="Glycosyltransferase 2-like" evidence="1">
    <location>
        <begin position="42"/>
        <end position="152"/>
    </location>
</feature>
<dbReference type="SUPFAM" id="SSF53448">
    <property type="entry name" value="Nucleotide-diphospho-sugar transferases"/>
    <property type="match status" value="1"/>
</dbReference>
<comment type="caution">
    <text evidence="2">The sequence shown here is derived from an EMBL/GenBank/DDBJ whole genome shotgun (WGS) entry which is preliminary data.</text>
</comment>
<sequence length="335" mass="39685">MREGNNPHKDLEIKKNDYLFQIVIPVYIPHFEGYFKESFKIFKLSVESVLKTISYKTFITIINNGSCKEVKEYLDELICQGKIHEIVHTENIGKLNSIIKGLSGHNIPLVTIADADVLFLEGWQEEVFSIFQNIQSSGVVGLTSQFGMFKYLCENFLFSNLFNSNLRFEKIVDSESLIRFYDSIGWKRNYNPLYLEYTLKYNENNKKVIVGSGHFVATYRRELLTDLKTYLPFKLGGISEYYIDKLTLGYSLNRFTTDKNYAYHMGNVFEDWMQTELDAIKIVEIKKNDLPSIRVRFSKYRIYKNIFLNKIFNLKWFYRFFIKWKKIPQEYISTF</sequence>
<dbReference type="OrthoDB" id="1116632at2"/>
<dbReference type="InterPro" id="IPR001173">
    <property type="entry name" value="Glyco_trans_2-like"/>
</dbReference>
<dbReference type="AlphaFoldDB" id="A0A246GDY6"/>
<proteinExistence type="predicted"/>
<dbReference type="Gene3D" id="3.90.550.10">
    <property type="entry name" value="Spore Coat Polysaccharide Biosynthesis Protein SpsA, Chain A"/>
    <property type="match status" value="1"/>
</dbReference>
<reference evidence="2 3" key="1">
    <citation type="journal article" date="2017" name="Infect. Genet. Evol.">
        <title>Comparative genome analysis of fish pathogen Flavobacterium columnare reveals extensive sequence diversity within the species.</title>
        <authorList>
            <person name="Kayansamruaj P."/>
            <person name="Dong H.T."/>
            <person name="Hirono I."/>
            <person name="Kondo H."/>
            <person name="Senapin S."/>
            <person name="Rodkhum C."/>
        </authorList>
    </citation>
    <scope>NUCLEOTIDE SEQUENCE [LARGE SCALE GENOMIC DNA]</scope>
    <source>
        <strain evidence="2 3">1214</strain>
    </source>
</reference>
<dbReference type="EMBL" id="MTCY01000002">
    <property type="protein sequence ID" value="OWP79614.1"/>
    <property type="molecule type" value="Genomic_DNA"/>
</dbReference>
<dbReference type="InterPro" id="IPR029044">
    <property type="entry name" value="Nucleotide-diphossugar_trans"/>
</dbReference>
<dbReference type="Proteomes" id="UP000198034">
    <property type="component" value="Unassembled WGS sequence"/>
</dbReference>
<evidence type="ECO:0000313" key="2">
    <source>
        <dbReference type="EMBL" id="OWP79614.1"/>
    </source>
</evidence>
<dbReference type="Pfam" id="PF00535">
    <property type="entry name" value="Glycos_transf_2"/>
    <property type="match status" value="1"/>
</dbReference>
<gene>
    <name evidence="2" type="ORF">BWK62_01440</name>
</gene>